<organism evidence="2 3">
    <name type="scientific">Pholiota conissans</name>
    <dbReference type="NCBI Taxonomy" id="109636"/>
    <lineage>
        <taxon>Eukaryota</taxon>
        <taxon>Fungi</taxon>
        <taxon>Dikarya</taxon>
        <taxon>Basidiomycota</taxon>
        <taxon>Agaricomycotina</taxon>
        <taxon>Agaricomycetes</taxon>
        <taxon>Agaricomycetidae</taxon>
        <taxon>Agaricales</taxon>
        <taxon>Agaricineae</taxon>
        <taxon>Strophariaceae</taxon>
        <taxon>Pholiota</taxon>
    </lineage>
</organism>
<dbReference type="InterPro" id="IPR000719">
    <property type="entry name" value="Prot_kinase_dom"/>
</dbReference>
<dbReference type="GO" id="GO:0005524">
    <property type="term" value="F:ATP binding"/>
    <property type="evidence" value="ECO:0007669"/>
    <property type="project" value="InterPro"/>
</dbReference>
<dbReference type="Proteomes" id="UP000807469">
    <property type="component" value="Unassembled WGS sequence"/>
</dbReference>
<keyword evidence="3" id="KW-1185">Reference proteome</keyword>
<accession>A0A9P6CV65</accession>
<dbReference type="AlphaFoldDB" id="A0A9P6CV65"/>
<dbReference type="GO" id="GO:0004672">
    <property type="term" value="F:protein kinase activity"/>
    <property type="evidence" value="ECO:0007669"/>
    <property type="project" value="InterPro"/>
</dbReference>
<evidence type="ECO:0000313" key="3">
    <source>
        <dbReference type="Proteomes" id="UP000807469"/>
    </source>
</evidence>
<feature type="domain" description="Protein kinase" evidence="1">
    <location>
        <begin position="1"/>
        <end position="88"/>
    </location>
</feature>
<sequence>MGITHRDLKPETTRLSSKSPTLVFLERPWFCIFQSMCGTAHYVADEIIGDAPYDDRVDSHSVGVIIHVMYVDLPIQLAPVYNINESTC</sequence>
<proteinExistence type="predicted"/>
<dbReference type="EMBL" id="MU155456">
    <property type="protein sequence ID" value="KAF9473273.1"/>
    <property type="molecule type" value="Genomic_DNA"/>
</dbReference>
<dbReference type="InterPro" id="IPR011009">
    <property type="entry name" value="Kinase-like_dom_sf"/>
</dbReference>
<name>A0A9P6CV65_9AGAR</name>
<dbReference type="SUPFAM" id="SSF56112">
    <property type="entry name" value="Protein kinase-like (PK-like)"/>
    <property type="match status" value="1"/>
</dbReference>
<evidence type="ECO:0000259" key="1">
    <source>
        <dbReference type="PROSITE" id="PS50011"/>
    </source>
</evidence>
<evidence type="ECO:0000313" key="2">
    <source>
        <dbReference type="EMBL" id="KAF9473273.1"/>
    </source>
</evidence>
<reference evidence="2" key="1">
    <citation type="submission" date="2020-11" db="EMBL/GenBank/DDBJ databases">
        <authorList>
            <consortium name="DOE Joint Genome Institute"/>
            <person name="Ahrendt S."/>
            <person name="Riley R."/>
            <person name="Andreopoulos W."/>
            <person name="Labutti K."/>
            <person name="Pangilinan J."/>
            <person name="Ruiz-Duenas F.J."/>
            <person name="Barrasa J.M."/>
            <person name="Sanchez-Garcia M."/>
            <person name="Camarero S."/>
            <person name="Miyauchi S."/>
            <person name="Serrano A."/>
            <person name="Linde D."/>
            <person name="Babiker R."/>
            <person name="Drula E."/>
            <person name="Ayuso-Fernandez I."/>
            <person name="Pacheco R."/>
            <person name="Padilla G."/>
            <person name="Ferreira P."/>
            <person name="Barriuso J."/>
            <person name="Kellner H."/>
            <person name="Castanera R."/>
            <person name="Alfaro M."/>
            <person name="Ramirez L."/>
            <person name="Pisabarro A.G."/>
            <person name="Kuo A."/>
            <person name="Tritt A."/>
            <person name="Lipzen A."/>
            <person name="He G."/>
            <person name="Yan M."/>
            <person name="Ng V."/>
            <person name="Cullen D."/>
            <person name="Martin F."/>
            <person name="Rosso M.-N."/>
            <person name="Henrissat B."/>
            <person name="Hibbett D."/>
            <person name="Martinez A.T."/>
            <person name="Grigoriev I.V."/>
        </authorList>
    </citation>
    <scope>NUCLEOTIDE SEQUENCE</scope>
    <source>
        <strain evidence="2">CIRM-BRFM 674</strain>
    </source>
</reference>
<gene>
    <name evidence="2" type="ORF">BDN70DRAFT_398511</name>
</gene>
<comment type="caution">
    <text evidence="2">The sequence shown here is derived from an EMBL/GenBank/DDBJ whole genome shotgun (WGS) entry which is preliminary data.</text>
</comment>
<dbReference type="PROSITE" id="PS50011">
    <property type="entry name" value="PROTEIN_KINASE_DOM"/>
    <property type="match status" value="1"/>
</dbReference>
<protein>
    <recommendedName>
        <fullName evidence="1">Protein kinase domain-containing protein</fullName>
    </recommendedName>
</protein>
<dbReference type="Pfam" id="PF00069">
    <property type="entry name" value="Pkinase"/>
    <property type="match status" value="1"/>
</dbReference>
<dbReference type="OrthoDB" id="4062651at2759"/>
<dbReference type="Gene3D" id="1.10.510.10">
    <property type="entry name" value="Transferase(Phosphotransferase) domain 1"/>
    <property type="match status" value="1"/>
</dbReference>